<reference evidence="2" key="2">
    <citation type="submission" date="2023-05" db="EMBL/GenBank/DDBJ databases">
        <authorList>
            <consortium name="Lawrence Berkeley National Laboratory"/>
            <person name="Steindorff A."/>
            <person name="Hensen N."/>
            <person name="Bonometti L."/>
            <person name="Westerberg I."/>
            <person name="Brannstrom I.O."/>
            <person name="Guillou S."/>
            <person name="Cros-Aarteil S."/>
            <person name="Calhoun S."/>
            <person name="Haridas S."/>
            <person name="Kuo A."/>
            <person name="Mondo S."/>
            <person name="Pangilinan J."/>
            <person name="Riley R."/>
            <person name="Labutti K."/>
            <person name="Andreopoulos B."/>
            <person name="Lipzen A."/>
            <person name="Chen C."/>
            <person name="Yanf M."/>
            <person name="Daum C."/>
            <person name="Ng V."/>
            <person name="Clum A."/>
            <person name="Ohm R."/>
            <person name="Martin F."/>
            <person name="Silar P."/>
            <person name="Natvig D."/>
            <person name="Lalanne C."/>
            <person name="Gautier V."/>
            <person name="Ament-Velasquez S.L."/>
            <person name="Kruys A."/>
            <person name="Hutchinson M.I."/>
            <person name="Powell A.J."/>
            <person name="Barry K."/>
            <person name="Miller A.N."/>
            <person name="Grigoriev I.V."/>
            <person name="Debuchy R."/>
            <person name="Gladieux P."/>
            <person name="Thoren M.H."/>
            <person name="Johannesson H."/>
        </authorList>
    </citation>
    <scope>NUCLEOTIDE SEQUENCE</scope>
    <source>
        <strain evidence="2">CBS 103.79</strain>
    </source>
</reference>
<comment type="caution">
    <text evidence="2">The sequence shown here is derived from an EMBL/GenBank/DDBJ whole genome shotgun (WGS) entry which is preliminary data.</text>
</comment>
<evidence type="ECO:0000313" key="3">
    <source>
        <dbReference type="Proteomes" id="UP001303889"/>
    </source>
</evidence>
<keyword evidence="3" id="KW-1185">Reference proteome</keyword>
<proteinExistence type="predicted"/>
<gene>
    <name evidence="2" type="ORF">C8A05DRAFT_17388</name>
</gene>
<organism evidence="2 3">
    <name type="scientific">Staphylotrichum tortipilum</name>
    <dbReference type="NCBI Taxonomy" id="2831512"/>
    <lineage>
        <taxon>Eukaryota</taxon>
        <taxon>Fungi</taxon>
        <taxon>Dikarya</taxon>
        <taxon>Ascomycota</taxon>
        <taxon>Pezizomycotina</taxon>
        <taxon>Sordariomycetes</taxon>
        <taxon>Sordariomycetidae</taxon>
        <taxon>Sordariales</taxon>
        <taxon>Chaetomiaceae</taxon>
        <taxon>Staphylotrichum</taxon>
    </lineage>
</organism>
<feature type="region of interest" description="Disordered" evidence="1">
    <location>
        <begin position="1"/>
        <end position="27"/>
    </location>
</feature>
<dbReference type="AlphaFoldDB" id="A0AAN6RRN0"/>
<protein>
    <submittedName>
        <fullName evidence="2">Uncharacterized protein</fullName>
    </submittedName>
</protein>
<evidence type="ECO:0000313" key="2">
    <source>
        <dbReference type="EMBL" id="KAK3900289.1"/>
    </source>
</evidence>
<dbReference type="Proteomes" id="UP001303889">
    <property type="component" value="Unassembled WGS sequence"/>
</dbReference>
<reference evidence="2" key="1">
    <citation type="journal article" date="2023" name="Mol. Phylogenet. Evol.">
        <title>Genome-scale phylogeny and comparative genomics of the fungal order Sordariales.</title>
        <authorList>
            <person name="Hensen N."/>
            <person name="Bonometti L."/>
            <person name="Westerberg I."/>
            <person name="Brannstrom I.O."/>
            <person name="Guillou S."/>
            <person name="Cros-Aarteil S."/>
            <person name="Calhoun S."/>
            <person name="Haridas S."/>
            <person name="Kuo A."/>
            <person name="Mondo S."/>
            <person name="Pangilinan J."/>
            <person name="Riley R."/>
            <person name="LaButti K."/>
            <person name="Andreopoulos B."/>
            <person name="Lipzen A."/>
            <person name="Chen C."/>
            <person name="Yan M."/>
            <person name="Daum C."/>
            <person name="Ng V."/>
            <person name="Clum A."/>
            <person name="Steindorff A."/>
            <person name="Ohm R.A."/>
            <person name="Martin F."/>
            <person name="Silar P."/>
            <person name="Natvig D.O."/>
            <person name="Lalanne C."/>
            <person name="Gautier V."/>
            <person name="Ament-Velasquez S.L."/>
            <person name="Kruys A."/>
            <person name="Hutchinson M.I."/>
            <person name="Powell A.J."/>
            <person name="Barry K."/>
            <person name="Miller A.N."/>
            <person name="Grigoriev I.V."/>
            <person name="Debuchy R."/>
            <person name="Gladieux P."/>
            <person name="Hiltunen Thoren M."/>
            <person name="Johannesson H."/>
        </authorList>
    </citation>
    <scope>NUCLEOTIDE SEQUENCE</scope>
    <source>
        <strain evidence="2">CBS 103.79</strain>
    </source>
</reference>
<sequence>MPRLFSPATSSIPAATNNNGDEPDGNISWESSALTLRNLHGLASSLRKDDEVELAPVQAWFELVRRFGVGEVMREGVLERLKRELGGGVRCPHFGAALGRGVFEGVVGGRG</sequence>
<evidence type="ECO:0000256" key="1">
    <source>
        <dbReference type="SAM" id="MobiDB-lite"/>
    </source>
</evidence>
<feature type="compositionally biased region" description="Polar residues" evidence="1">
    <location>
        <begin position="7"/>
        <end position="20"/>
    </location>
</feature>
<dbReference type="EMBL" id="MU855687">
    <property type="protein sequence ID" value="KAK3900289.1"/>
    <property type="molecule type" value="Genomic_DNA"/>
</dbReference>
<accession>A0AAN6RRN0</accession>
<name>A0AAN6RRN0_9PEZI</name>